<protein>
    <submittedName>
        <fullName evidence="2">Uncharacterized protein</fullName>
    </submittedName>
</protein>
<comment type="caution">
    <text evidence="2">The sequence shown here is derived from an EMBL/GenBank/DDBJ whole genome shotgun (WGS) entry which is preliminary data.</text>
</comment>
<feature type="compositionally biased region" description="Basic and acidic residues" evidence="1">
    <location>
        <begin position="33"/>
        <end position="58"/>
    </location>
</feature>
<feature type="region of interest" description="Disordered" evidence="1">
    <location>
        <begin position="1"/>
        <end position="61"/>
    </location>
</feature>
<keyword evidence="3" id="KW-1185">Reference proteome</keyword>
<feature type="region of interest" description="Disordered" evidence="1">
    <location>
        <begin position="164"/>
        <end position="191"/>
    </location>
</feature>
<feature type="region of interest" description="Disordered" evidence="1">
    <location>
        <begin position="281"/>
        <end position="333"/>
    </location>
</feature>
<name>A0ABN9VS16_9DINO</name>
<evidence type="ECO:0000313" key="3">
    <source>
        <dbReference type="Proteomes" id="UP001189429"/>
    </source>
</evidence>
<dbReference type="Proteomes" id="UP001189429">
    <property type="component" value="Unassembled WGS sequence"/>
</dbReference>
<proteinExistence type="predicted"/>
<feature type="compositionally biased region" description="Low complexity" evidence="1">
    <location>
        <begin position="177"/>
        <end position="191"/>
    </location>
</feature>
<sequence>MANITETGLFDQGERKRRDGGGDGTATNPYWGHTREAAAHPSSIEDKRSPEARCREHPPGNAGVGLVVMAQVGRKEMWGPSRCLPAAVPRLSTVLGPVRQQAYRATLRRALAFPSAPDGRHRAAAAEAPGAGLAASSSLGWRSRQPAREPDVAQLVAVPAAAEAWPGERDAGQPAVASGSPRAGRRPAAAAVPPASVVREALLRSALACASPGCGLLVNSRPELGGYCCVSCSRGGGVHEPRCEGAAAPKGAPRAGADWLPEAEVRLEEIELERALAASRAAAAAPAAAPGPRGWPRAAARSTASEDRPGRRGGIPDPALREVAVVGKGRDRE</sequence>
<feature type="compositionally biased region" description="Basic and acidic residues" evidence="1">
    <location>
        <begin position="12"/>
        <end position="21"/>
    </location>
</feature>
<dbReference type="EMBL" id="CAUYUJ010017615">
    <property type="protein sequence ID" value="CAK0876279.1"/>
    <property type="molecule type" value="Genomic_DNA"/>
</dbReference>
<reference evidence="2" key="1">
    <citation type="submission" date="2023-10" db="EMBL/GenBank/DDBJ databases">
        <authorList>
            <person name="Chen Y."/>
            <person name="Shah S."/>
            <person name="Dougan E. K."/>
            <person name="Thang M."/>
            <person name="Chan C."/>
        </authorList>
    </citation>
    <scope>NUCLEOTIDE SEQUENCE [LARGE SCALE GENOMIC DNA]</scope>
</reference>
<evidence type="ECO:0000313" key="2">
    <source>
        <dbReference type="EMBL" id="CAK0876279.1"/>
    </source>
</evidence>
<organism evidence="2 3">
    <name type="scientific">Prorocentrum cordatum</name>
    <dbReference type="NCBI Taxonomy" id="2364126"/>
    <lineage>
        <taxon>Eukaryota</taxon>
        <taxon>Sar</taxon>
        <taxon>Alveolata</taxon>
        <taxon>Dinophyceae</taxon>
        <taxon>Prorocentrales</taxon>
        <taxon>Prorocentraceae</taxon>
        <taxon>Prorocentrum</taxon>
    </lineage>
</organism>
<gene>
    <name evidence="2" type="ORF">PCOR1329_LOCUS60709</name>
</gene>
<feature type="compositionally biased region" description="Low complexity" evidence="1">
    <location>
        <begin position="281"/>
        <end position="301"/>
    </location>
</feature>
<evidence type="ECO:0000256" key="1">
    <source>
        <dbReference type="SAM" id="MobiDB-lite"/>
    </source>
</evidence>
<accession>A0ABN9VS16</accession>